<gene>
    <name evidence="2" type="ORF">SAMN05660293_03259</name>
</gene>
<keyword evidence="3" id="KW-1185">Reference proteome</keyword>
<evidence type="ECO:0000313" key="2">
    <source>
        <dbReference type="EMBL" id="SKB97890.1"/>
    </source>
</evidence>
<dbReference type="Proteomes" id="UP000190897">
    <property type="component" value="Unassembled WGS sequence"/>
</dbReference>
<keyword evidence="1" id="KW-0732">Signal</keyword>
<evidence type="ECO:0000256" key="1">
    <source>
        <dbReference type="SAM" id="SignalP"/>
    </source>
</evidence>
<dbReference type="Gene3D" id="3.10.450.360">
    <property type="match status" value="1"/>
</dbReference>
<organism evidence="2 3">
    <name type="scientific">Dyadobacter psychrophilus</name>
    <dbReference type="NCBI Taxonomy" id="651661"/>
    <lineage>
        <taxon>Bacteria</taxon>
        <taxon>Pseudomonadati</taxon>
        <taxon>Bacteroidota</taxon>
        <taxon>Cytophagia</taxon>
        <taxon>Cytophagales</taxon>
        <taxon>Spirosomataceae</taxon>
        <taxon>Dyadobacter</taxon>
    </lineage>
</organism>
<proteinExistence type="predicted"/>
<dbReference type="EMBL" id="FUZA01000004">
    <property type="protein sequence ID" value="SKB97890.1"/>
    <property type="molecule type" value="Genomic_DNA"/>
</dbReference>
<evidence type="ECO:0000313" key="3">
    <source>
        <dbReference type="Proteomes" id="UP000190897"/>
    </source>
</evidence>
<dbReference type="OrthoDB" id="826125at2"/>
<reference evidence="3" key="1">
    <citation type="submission" date="2017-02" db="EMBL/GenBank/DDBJ databases">
        <authorList>
            <person name="Varghese N."/>
            <person name="Submissions S."/>
        </authorList>
    </citation>
    <scope>NUCLEOTIDE SEQUENCE [LARGE SCALE GENOMIC DNA]</scope>
    <source>
        <strain evidence="3">DSM 22270</strain>
    </source>
</reference>
<protein>
    <submittedName>
        <fullName evidence="2">Uncharacterized protein</fullName>
    </submittedName>
</protein>
<dbReference type="AlphaFoldDB" id="A0A1T5FP78"/>
<sequence length="101" mass="11022">MKKLILSALFLSFLSATEMQANTTKAGTGSWIGSQDKVAVRPDDLPEAVKNTLSGDAYAGWQVTSAFLVTKEDNSQYFEINAKKGEESTVINLDKYGKKVD</sequence>
<feature type="signal peptide" evidence="1">
    <location>
        <begin position="1"/>
        <end position="21"/>
    </location>
</feature>
<feature type="chain" id="PRO_5013024483" evidence="1">
    <location>
        <begin position="22"/>
        <end position="101"/>
    </location>
</feature>
<accession>A0A1T5FP78</accession>
<name>A0A1T5FP78_9BACT</name>
<dbReference type="RefSeq" id="WP_082215803.1">
    <property type="nucleotide sequence ID" value="NZ_FUZA01000004.1"/>
</dbReference>